<reference evidence="5" key="1">
    <citation type="submission" date="2018-06" db="EMBL/GenBank/DDBJ databases">
        <authorList>
            <person name="Zhirakovskaya E."/>
        </authorList>
    </citation>
    <scope>NUCLEOTIDE SEQUENCE</scope>
</reference>
<dbReference type="InterPro" id="IPR000792">
    <property type="entry name" value="Tscrpt_reg_LuxR_C"/>
</dbReference>
<sequence length="261" mass="28760">MRQSIAHPEVDDHFALGLATPGLYKLSKLPLLVNRLEKVILVSMTRLRILIVDDHEVVRLGLKSLIERNREFEVVAEAAAQQEAVRKALEHEPDIVLMDIRLAGGSGIVACEQIMAQLPATKIIMLTSYAEDEMLFAAIRAGASGYVLKQVGGNDVIRAIEAAARGEATLDPSLTQRVFTEMRRSIQKEESAAFSELTAQEMQVLALIAEGRTNREIAKALFLSEGTIRNYVSGVLSKLEVSNRAEAAAYAIQHHLKDYLN</sequence>
<gene>
    <name evidence="5" type="ORF">MNBD_CHLOROFLEXI01-5286</name>
</gene>
<protein>
    <submittedName>
        <fullName evidence="5">Two-component transcriptional response regulator, LuxR family</fullName>
    </submittedName>
</protein>
<dbReference type="GO" id="GO:0006355">
    <property type="term" value="P:regulation of DNA-templated transcription"/>
    <property type="evidence" value="ECO:0007669"/>
    <property type="project" value="InterPro"/>
</dbReference>
<dbReference type="PRINTS" id="PR00038">
    <property type="entry name" value="HTHLUXR"/>
</dbReference>
<organism evidence="5">
    <name type="scientific">hydrothermal vent metagenome</name>
    <dbReference type="NCBI Taxonomy" id="652676"/>
    <lineage>
        <taxon>unclassified sequences</taxon>
        <taxon>metagenomes</taxon>
        <taxon>ecological metagenomes</taxon>
    </lineage>
</organism>
<keyword evidence="2" id="KW-0238">DNA-binding</keyword>
<feature type="domain" description="HTH luxR-type" evidence="3">
    <location>
        <begin position="190"/>
        <end position="255"/>
    </location>
</feature>
<evidence type="ECO:0000256" key="1">
    <source>
        <dbReference type="ARBA" id="ARBA00022553"/>
    </source>
</evidence>
<dbReference type="CDD" id="cd06170">
    <property type="entry name" value="LuxR_C_like"/>
    <property type="match status" value="1"/>
</dbReference>
<dbReference type="GO" id="GO:0000160">
    <property type="term" value="P:phosphorelay signal transduction system"/>
    <property type="evidence" value="ECO:0007669"/>
    <property type="project" value="InterPro"/>
</dbReference>
<dbReference type="Pfam" id="PF00196">
    <property type="entry name" value="GerE"/>
    <property type="match status" value="1"/>
</dbReference>
<accession>A0A3B0VQB7</accession>
<dbReference type="AlphaFoldDB" id="A0A3B0VQB7"/>
<keyword evidence="1" id="KW-0597">Phosphoprotein</keyword>
<dbReference type="PROSITE" id="PS50043">
    <property type="entry name" value="HTH_LUXR_2"/>
    <property type="match status" value="1"/>
</dbReference>
<dbReference type="InterPro" id="IPR001789">
    <property type="entry name" value="Sig_transdc_resp-reg_receiver"/>
</dbReference>
<dbReference type="Pfam" id="PF00072">
    <property type="entry name" value="Response_reg"/>
    <property type="match status" value="1"/>
</dbReference>
<dbReference type="CDD" id="cd17535">
    <property type="entry name" value="REC_NarL-like"/>
    <property type="match status" value="1"/>
</dbReference>
<evidence type="ECO:0000259" key="4">
    <source>
        <dbReference type="PROSITE" id="PS50110"/>
    </source>
</evidence>
<dbReference type="SMART" id="SM00448">
    <property type="entry name" value="REC"/>
    <property type="match status" value="1"/>
</dbReference>
<proteinExistence type="predicted"/>
<dbReference type="SUPFAM" id="SSF52172">
    <property type="entry name" value="CheY-like"/>
    <property type="match status" value="1"/>
</dbReference>
<dbReference type="InterPro" id="IPR058245">
    <property type="entry name" value="NreC/VraR/RcsB-like_REC"/>
</dbReference>
<dbReference type="GO" id="GO:0003677">
    <property type="term" value="F:DNA binding"/>
    <property type="evidence" value="ECO:0007669"/>
    <property type="project" value="UniProtKB-KW"/>
</dbReference>
<dbReference type="InterPro" id="IPR011006">
    <property type="entry name" value="CheY-like_superfamily"/>
</dbReference>
<dbReference type="InterPro" id="IPR039420">
    <property type="entry name" value="WalR-like"/>
</dbReference>
<evidence type="ECO:0000313" key="5">
    <source>
        <dbReference type="EMBL" id="VAW42640.1"/>
    </source>
</evidence>
<dbReference type="PROSITE" id="PS50110">
    <property type="entry name" value="RESPONSE_REGULATORY"/>
    <property type="match status" value="1"/>
</dbReference>
<dbReference type="Gene3D" id="3.40.50.2300">
    <property type="match status" value="1"/>
</dbReference>
<dbReference type="PANTHER" id="PTHR43214">
    <property type="entry name" value="TWO-COMPONENT RESPONSE REGULATOR"/>
    <property type="match status" value="1"/>
</dbReference>
<dbReference type="SMART" id="SM00421">
    <property type="entry name" value="HTH_LUXR"/>
    <property type="match status" value="1"/>
</dbReference>
<evidence type="ECO:0000256" key="2">
    <source>
        <dbReference type="ARBA" id="ARBA00023125"/>
    </source>
</evidence>
<feature type="domain" description="Response regulatory" evidence="4">
    <location>
        <begin position="48"/>
        <end position="164"/>
    </location>
</feature>
<dbReference type="EMBL" id="UOEU01000934">
    <property type="protein sequence ID" value="VAW42640.1"/>
    <property type="molecule type" value="Genomic_DNA"/>
</dbReference>
<evidence type="ECO:0000259" key="3">
    <source>
        <dbReference type="PROSITE" id="PS50043"/>
    </source>
</evidence>
<name>A0A3B0VQB7_9ZZZZ</name>
<dbReference type="PANTHER" id="PTHR43214:SF37">
    <property type="entry name" value="TRANSCRIPTIONAL REGULATORY PROTEIN YDFI"/>
    <property type="match status" value="1"/>
</dbReference>